<organism evidence="1 2">
    <name type="scientific">Schistosoma mattheei</name>
    <dbReference type="NCBI Taxonomy" id="31246"/>
    <lineage>
        <taxon>Eukaryota</taxon>
        <taxon>Metazoa</taxon>
        <taxon>Spiralia</taxon>
        <taxon>Lophotrochozoa</taxon>
        <taxon>Platyhelminthes</taxon>
        <taxon>Trematoda</taxon>
        <taxon>Digenea</taxon>
        <taxon>Strigeidida</taxon>
        <taxon>Schistosomatoidea</taxon>
        <taxon>Schistosomatidae</taxon>
        <taxon>Schistosoma</taxon>
    </lineage>
</organism>
<keyword evidence="2" id="KW-1185">Reference proteome</keyword>
<sequence>MPQECTVLRSELEVLYKAFNSKCQAVKILTNNVSNIKTDY</sequence>
<dbReference type="EMBL" id="UZAL01029008">
    <property type="protein sequence ID" value="VDP45213.1"/>
    <property type="molecule type" value="Genomic_DNA"/>
</dbReference>
<reference evidence="1 2" key="1">
    <citation type="submission" date="2018-11" db="EMBL/GenBank/DDBJ databases">
        <authorList>
            <consortium name="Pathogen Informatics"/>
        </authorList>
    </citation>
    <scope>NUCLEOTIDE SEQUENCE [LARGE SCALE GENOMIC DNA]</scope>
    <source>
        <strain>Denwood</strain>
        <strain evidence="2">Zambia</strain>
    </source>
</reference>
<accession>A0A183P2G3</accession>
<evidence type="ECO:0000313" key="2">
    <source>
        <dbReference type="Proteomes" id="UP000269396"/>
    </source>
</evidence>
<dbReference type="AlphaFoldDB" id="A0A183P2G3"/>
<proteinExistence type="predicted"/>
<evidence type="ECO:0000313" key="1">
    <source>
        <dbReference type="EMBL" id="VDP45213.1"/>
    </source>
</evidence>
<name>A0A183P2G3_9TREM</name>
<gene>
    <name evidence="1" type="ORF">SMTD_LOCUS8549</name>
</gene>
<protein>
    <submittedName>
        <fullName evidence="1">Uncharacterized protein</fullName>
    </submittedName>
</protein>
<dbReference type="Proteomes" id="UP000269396">
    <property type="component" value="Unassembled WGS sequence"/>
</dbReference>